<dbReference type="InterPro" id="IPR000182">
    <property type="entry name" value="GNAT_dom"/>
</dbReference>
<dbReference type="CDD" id="cd04301">
    <property type="entry name" value="NAT_SF"/>
    <property type="match status" value="1"/>
</dbReference>
<protein>
    <submittedName>
        <fullName evidence="2">GNAT family N-acetyltransferase</fullName>
    </submittedName>
</protein>
<dbReference type="RefSeq" id="WP_387893890.1">
    <property type="nucleotide sequence ID" value="NZ_JBIAPK010000001.1"/>
</dbReference>
<dbReference type="Pfam" id="PF08445">
    <property type="entry name" value="FR47"/>
    <property type="match status" value="1"/>
</dbReference>
<dbReference type="EMBL" id="JBIAPK010000001">
    <property type="protein sequence ID" value="MFF3337960.1"/>
    <property type="molecule type" value="Genomic_DNA"/>
</dbReference>
<proteinExistence type="predicted"/>
<evidence type="ECO:0000313" key="2">
    <source>
        <dbReference type="EMBL" id="MFF3337960.1"/>
    </source>
</evidence>
<comment type="caution">
    <text evidence="2">The sequence shown here is derived from an EMBL/GenBank/DDBJ whole genome shotgun (WGS) entry which is preliminary data.</text>
</comment>
<accession>A0ABW6R8Y3</accession>
<reference evidence="2 3" key="1">
    <citation type="submission" date="2024-10" db="EMBL/GenBank/DDBJ databases">
        <title>The Natural Products Discovery Center: Release of the First 8490 Sequenced Strains for Exploring Actinobacteria Biosynthetic Diversity.</title>
        <authorList>
            <person name="Kalkreuter E."/>
            <person name="Kautsar S.A."/>
            <person name="Yang D."/>
            <person name="Bader C.D."/>
            <person name="Teijaro C.N."/>
            <person name="Fluegel L."/>
            <person name="Davis C.M."/>
            <person name="Simpson J.R."/>
            <person name="Lauterbach L."/>
            <person name="Steele A.D."/>
            <person name="Gui C."/>
            <person name="Meng S."/>
            <person name="Li G."/>
            <person name="Viehrig K."/>
            <person name="Ye F."/>
            <person name="Su P."/>
            <person name="Kiefer A.F."/>
            <person name="Nichols A."/>
            <person name="Cepeda A.J."/>
            <person name="Yan W."/>
            <person name="Fan B."/>
            <person name="Jiang Y."/>
            <person name="Adhikari A."/>
            <person name="Zheng C.-J."/>
            <person name="Schuster L."/>
            <person name="Cowan T.M."/>
            <person name="Smanski M.J."/>
            <person name="Chevrette M.G."/>
            <person name="De Carvalho L.P.S."/>
            <person name="Shen B."/>
        </authorList>
    </citation>
    <scope>NUCLEOTIDE SEQUENCE [LARGE SCALE GENOMIC DNA]</scope>
    <source>
        <strain evidence="2 3">NPDC003029</strain>
    </source>
</reference>
<dbReference type="InterPro" id="IPR016181">
    <property type="entry name" value="Acyl_CoA_acyltransferase"/>
</dbReference>
<dbReference type="Gene3D" id="3.40.630.30">
    <property type="match status" value="1"/>
</dbReference>
<organism evidence="2 3">
    <name type="scientific">Streptomyces flavidovirens</name>
    <dbReference type="NCBI Taxonomy" id="67298"/>
    <lineage>
        <taxon>Bacteria</taxon>
        <taxon>Bacillati</taxon>
        <taxon>Actinomycetota</taxon>
        <taxon>Actinomycetes</taxon>
        <taxon>Kitasatosporales</taxon>
        <taxon>Streptomycetaceae</taxon>
        <taxon>Streptomyces</taxon>
    </lineage>
</organism>
<dbReference type="PROSITE" id="PS51186">
    <property type="entry name" value="GNAT"/>
    <property type="match status" value="1"/>
</dbReference>
<evidence type="ECO:0000259" key="1">
    <source>
        <dbReference type="PROSITE" id="PS51186"/>
    </source>
</evidence>
<dbReference type="Proteomes" id="UP001601976">
    <property type="component" value="Unassembled WGS sequence"/>
</dbReference>
<gene>
    <name evidence="2" type="ORF">ACFYWW_04360</name>
</gene>
<name>A0ABW6R8Y3_9ACTN</name>
<sequence length="273" mass="28620">MTSATTDILTRLERYYDAVPRSIARAEDFGPLTLFVRTGAGHPYYARPTLGWTGAPATAADVERVRARQRELGVPEAFEWVPETTPGLRRTLEETGLATRERPLMLLEDDGLASPPNSLVRLLTADDPALPGALAVPYLAFADLGTAVGQAGPAELAAVIEARKAEGDGSVERVADRIRAGRSVVAAAVEDGVVLCAGQHLPVGTATEIVGVGTLPSARRRGLAVAVTAELAADARAHGIATVFLTATDDAVARVYARAGFRRIGTAMEASAE</sequence>
<evidence type="ECO:0000313" key="3">
    <source>
        <dbReference type="Proteomes" id="UP001601976"/>
    </source>
</evidence>
<keyword evidence="3" id="KW-1185">Reference proteome</keyword>
<dbReference type="SUPFAM" id="SSF55729">
    <property type="entry name" value="Acyl-CoA N-acyltransferases (Nat)"/>
    <property type="match status" value="1"/>
</dbReference>
<feature type="domain" description="N-acetyltransferase" evidence="1">
    <location>
        <begin position="146"/>
        <end position="273"/>
    </location>
</feature>
<dbReference type="InterPro" id="IPR013653">
    <property type="entry name" value="GCN5-like_dom"/>
</dbReference>